<feature type="coiled-coil region" evidence="5">
    <location>
        <begin position="356"/>
        <end position="389"/>
    </location>
</feature>
<keyword evidence="3" id="KW-0862">Zinc</keyword>
<dbReference type="InParanoid" id="A0A0V0QWR3"/>
<keyword evidence="1" id="KW-0479">Metal-binding</keyword>
<dbReference type="PANTHER" id="PTHR12183">
    <property type="entry name" value="MITOCHONDRIAL UBIQUITIN LIGASE ACTIVATOR OF NFKB 1"/>
    <property type="match status" value="1"/>
</dbReference>
<reference evidence="8 9" key="1">
    <citation type="journal article" date="2015" name="Sci. Rep.">
        <title>Genome of the facultative scuticociliatosis pathogen Pseudocohnilembus persalinus provides insight into its virulence through horizontal gene transfer.</title>
        <authorList>
            <person name="Xiong J."/>
            <person name="Wang G."/>
            <person name="Cheng J."/>
            <person name="Tian M."/>
            <person name="Pan X."/>
            <person name="Warren A."/>
            <person name="Jiang C."/>
            <person name="Yuan D."/>
            <person name="Miao W."/>
        </authorList>
    </citation>
    <scope>NUCLEOTIDE SEQUENCE [LARGE SCALE GENOMIC DNA]</scope>
    <source>
        <strain evidence="8">36N120E</strain>
    </source>
</reference>
<name>A0A0V0QWR3_PSEPJ</name>
<comment type="caution">
    <text evidence="8">The sequence shown here is derived from an EMBL/GenBank/DDBJ whole genome shotgun (WGS) entry which is preliminary data.</text>
</comment>
<evidence type="ECO:0000256" key="1">
    <source>
        <dbReference type="ARBA" id="ARBA00022723"/>
    </source>
</evidence>
<feature type="domain" description="RING-type" evidence="7">
    <location>
        <begin position="292"/>
        <end position="331"/>
    </location>
</feature>
<keyword evidence="6" id="KW-0472">Membrane</keyword>
<dbReference type="Gene3D" id="3.30.40.10">
    <property type="entry name" value="Zinc/RING finger domain, C3HC4 (zinc finger)"/>
    <property type="match status" value="1"/>
</dbReference>
<dbReference type="SMART" id="SM00184">
    <property type="entry name" value="RING"/>
    <property type="match status" value="1"/>
</dbReference>
<dbReference type="InterPro" id="IPR013083">
    <property type="entry name" value="Znf_RING/FYVE/PHD"/>
</dbReference>
<dbReference type="GO" id="GO:0008270">
    <property type="term" value="F:zinc ion binding"/>
    <property type="evidence" value="ECO:0007669"/>
    <property type="project" value="UniProtKB-KW"/>
</dbReference>
<accession>A0A0V0QWR3</accession>
<evidence type="ECO:0000313" key="9">
    <source>
        <dbReference type="Proteomes" id="UP000054937"/>
    </source>
</evidence>
<dbReference type="InterPro" id="IPR051652">
    <property type="entry name" value="MDM2_MDM4_MUL1"/>
</dbReference>
<dbReference type="Pfam" id="PF13920">
    <property type="entry name" value="zf-C3HC4_3"/>
    <property type="match status" value="1"/>
</dbReference>
<dbReference type="SUPFAM" id="SSF57850">
    <property type="entry name" value="RING/U-box"/>
    <property type="match status" value="1"/>
</dbReference>
<dbReference type="InterPro" id="IPR001841">
    <property type="entry name" value="Znf_RING"/>
</dbReference>
<feature type="transmembrane region" description="Helical" evidence="6">
    <location>
        <begin position="219"/>
        <end position="239"/>
    </location>
</feature>
<proteinExistence type="predicted"/>
<organism evidence="8 9">
    <name type="scientific">Pseudocohnilembus persalinus</name>
    <name type="common">Ciliate</name>
    <dbReference type="NCBI Taxonomy" id="266149"/>
    <lineage>
        <taxon>Eukaryota</taxon>
        <taxon>Sar</taxon>
        <taxon>Alveolata</taxon>
        <taxon>Ciliophora</taxon>
        <taxon>Intramacronucleata</taxon>
        <taxon>Oligohymenophorea</taxon>
        <taxon>Scuticociliatia</taxon>
        <taxon>Philasterida</taxon>
        <taxon>Pseudocohnilembidae</taxon>
        <taxon>Pseudocohnilembus</taxon>
    </lineage>
</organism>
<evidence type="ECO:0000256" key="4">
    <source>
        <dbReference type="PROSITE-ProRule" id="PRU00175"/>
    </source>
</evidence>
<dbReference type="GO" id="GO:0004842">
    <property type="term" value="F:ubiquitin-protein transferase activity"/>
    <property type="evidence" value="ECO:0007669"/>
    <property type="project" value="TreeGrafter"/>
</dbReference>
<keyword evidence="5" id="KW-0175">Coiled coil</keyword>
<dbReference type="GO" id="GO:0016567">
    <property type="term" value="P:protein ubiquitination"/>
    <property type="evidence" value="ECO:0007669"/>
    <property type="project" value="TreeGrafter"/>
</dbReference>
<evidence type="ECO:0000256" key="5">
    <source>
        <dbReference type="SAM" id="Coils"/>
    </source>
</evidence>
<feature type="transmembrane region" description="Helical" evidence="6">
    <location>
        <begin position="16"/>
        <end position="35"/>
    </location>
</feature>
<dbReference type="Proteomes" id="UP000054937">
    <property type="component" value="Unassembled WGS sequence"/>
</dbReference>
<keyword evidence="6" id="KW-0812">Transmembrane</keyword>
<sequence length="400" mass="47158">MRQDFMELLSPKERKGLIITLIGAGALSIMSIFQFKKLYKKVQLKKKMHTARIFWPSDLKKQIKNKHPNISRNYSQIDKNRILGKDVLIQGLAFSDYQIHPSNSRNQNISLILKKEILVKKYSNQSLYKYSHIVPYSKKDILQYMDKNKKDLNITQAQDFYLKDQAAKHEFCKLNLQQLDEKKIKKNAGQIWGQTKVLDQCLDYQDQQSYAKKISNFKYFLMGFFGVFEVLVLPINWIFNRQPFIKGVQVGEEHYEVGISQGQGFQNRWKAFHDYKSLENMNFDEFDDSMKCIICIDKPRSVILKPCMHTILCQQCCSQLAQQKNICPICKEPIKGIIDILVDNRNFEQIQQSKNLNNQEIQQQNINQNQNQQQQQQQQQNNIGQQQEEIIYNQEINQEI</sequence>
<evidence type="ECO:0000256" key="6">
    <source>
        <dbReference type="SAM" id="Phobius"/>
    </source>
</evidence>
<dbReference type="AlphaFoldDB" id="A0A0V0QWR3"/>
<evidence type="ECO:0000256" key="2">
    <source>
        <dbReference type="ARBA" id="ARBA00022771"/>
    </source>
</evidence>
<keyword evidence="9" id="KW-1185">Reference proteome</keyword>
<keyword evidence="2 4" id="KW-0863">Zinc-finger</keyword>
<keyword evidence="6" id="KW-1133">Transmembrane helix</keyword>
<gene>
    <name evidence="8" type="ORF">PPERSA_05061</name>
</gene>
<protein>
    <recommendedName>
        <fullName evidence="7">RING-type domain-containing protein</fullName>
    </recommendedName>
</protein>
<evidence type="ECO:0000256" key="3">
    <source>
        <dbReference type="ARBA" id="ARBA00022833"/>
    </source>
</evidence>
<dbReference type="PANTHER" id="PTHR12183:SF32">
    <property type="entry name" value="MITOCHONDRIAL E3 UBIQUITIN PROTEIN LIGASE 1"/>
    <property type="match status" value="1"/>
</dbReference>
<dbReference type="PROSITE" id="PS50089">
    <property type="entry name" value="ZF_RING_2"/>
    <property type="match status" value="1"/>
</dbReference>
<dbReference type="EMBL" id="LDAU01000096">
    <property type="protein sequence ID" value="KRX06448.1"/>
    <property type="molecule type" value="Genomic_DNA"/>
</dbReference>
<dbReference type="OrthoDB" id="10261999at2759"/>
<evidence type="ECO:0000259" key="7">
    <source>
        <dbReference type="PROSITE" id="PS50089"/>
    </source>
</evidence>
<evidence type="ECO:0000313" key="8">
    <source>
        <dbReference type="EMBL" id="KRX06448.1"/>
    </source>
</evidence>